<dbReference type="GeneID" id="81431463"/>
<dbReference type="InterPro" id="IPR055100">
    <property type="entry name" value="GNAT_LYC1-like"/>
</dbReference>
<dbReference type="OrthoDB" id="2020070at2759"/>
<protein>
    <recommendedName>
        <fullName evidence="1">LYC1 C-terminal domain-containing protein</fullName>
    </recommendedName>
</protein>
<proteinExistence type="predicted"/>
<gene>
    <name evidence="2" type="ORF">N7482_010163</name>
</gene>
<dbReference type="Proteomes" id="UP001149163">
    <property type="component" value="Unassembled WGS sequence"/>
</dbReference>
<organism evidence="2 3">
    <name type="scientific">Penicillium canariense</name>
    <dbReference type="NCBI Taxonomy" id="189055"/>
    <lineage>
        <taxon>Eukaryota</taxon>
        <taxon>Fungi</taxon>
        <taxon>Dikarya</taxon>
        <taxon>Ascomycota</taxon>
        <taxon>Pezizomycotina</taxon>
        <taxon>Eurotiomycetes</taxon>
        <taxon>Eurotiomycetidae</taxon>
        <taxon>Eurotiales</taxon>
        <taxon>Aspergillaceae</taxon>
        <taxon>Penicillium</taxon>
    </lineage>
</organism>
<dbReference type="SUPFAM" id="SSF55729">
    <property type="entry name" value="Acyl-CoA N-acyltransferases (Nat)"/>
    <property type="match status" value="1"/>
</dbReference>
<dbReference type="InterPro" id="IPR053013">
    <property type="entry name" value="LAT"/>
</dbReference>
<evidence type="ECO:0000259" key="1">
    <source>
        <dbReference type="Pfam" id="PF22998"/>
    </source>
</evidence>
<evidence type="ECO:0000313" key="3">
    <source>
        <dbReference type="Proteomes" id="UP001149163"/>
    </source>
</evidence>
<dbReference type="PANTHER" id="PTHR34815">
    <property type="entry name" value="LYSINE ACETYLTRANSFERASE"/>
    <property type="match status" value="1"/>
</dbReference>
<sequence length="371" mass="42073">MLESASKIFNGPDGPVMVAFSEATREQRVQCSKLAAVTFGNPLSEADYLERDAYLGQRLLTRNNGWRYWCLYRVDNPNQIFATCKTIRRDILVRDASGVHKEPGFCLASVVTDFRYRRHGLASLLLTRVAEWLDGPGNAAASMLYTSIGNAWQFYVDRGWKMQRAFQSTLSWRHIASSDRMSLPITRALTRKDISSLCERDVEDIETKFEKLAVGSNEIHMAVVPTEEIISWLHDRAVFTSVKISGQVPQSHGRLCESADVWLYWFHDFRKQQLAVQRVGGHMEESDLQTAAIARLLLDALEEASKWNLAKVVVWNPSSGLTCAMKILEEGFGVEVETEERIGRSIPSVRWKGSNETQAITVQLNEFYAWS</sequence>
<dbReference type="AlphaFoldDB" id="A0A9W9HJZ4"/>
<keyword evidence="3" id="KW-1185">Reference proteome</keyword>
<dbReference type="EMBL" id="JAPQKN010000008">
    <property type="protein sequence ID" value="KAJ5150911.1"/>
    <property type="molecule type" value="Genomic_DNA"/>
</dbReference>
<dbReference type="InterPro" id="IPR016181">
    <property type="entry name" value="Acyl_CoA_acyltransferase"/>
</dbReference>
<dbReference type="RefSeq" id="XP_056538244.1">
    <property type="nucleotide sequence ID" value="XM_056692287.1"/>
</dbReference>
<dbReference type="Gene3D" id="3.40.630.30">
    <property type="match status" value="1"/>
</dbReference>
<name>A0A9W9HJZ4_9EURO</name>
<accession>A0A9W9HJZ4</accession>
<reference evidence="2" key="1">
    <citation type="submission" date="2022-11" db="EMBL/GenBank/DDBJ databases">
        <authorList>
            <person name="Petersen C."/>
        </authorList>
    </citation>
    <scope>NUCLEOTIDE SEQUENCE</scope>
    <source>
        <strain evidence="2">IBT 26290</strain>
    </source>
</reference>
<dbReference type="PANTHER" id="PTHR34815:SF4">
    <property type="entry name" value="N-ACETYLTRANSFERASE DOMAIN-CONTAINING PROTEIN"/>
    <property type="match status" value="1"/>
</dbReference>
<evidence type="ECO:0000313" key="2">
    <source>
        <dbReference type="EMBL" id="KAJ5150911.1"/>
    </source>
</evidence>
<feature type="domain" description="LYC1 C-terminal" evidence="1">
    <location>
        <begin position="178"/>
        <end position="370"/>
    </location>
</feature>
<comment type="caution">
    <text evidence="2">The sequence shown here is derived from an EMBL/GenBank/DDBJ whole genome shotgun (WGS) entry which is preliminary data.</text>
</comment>
<dbReference type="Pfam" id="PF22998">
    <property type="entry name" value="GNAT_LYC1-like"/>
    <property type="match status" value="1"/>
</dbReference>
<reference evidence="2" key="2">
    <citation type="journal article" date="2023" name="IMA Fungus">
        <title>Comparative genomic study of the Penicillium genus elucidates a diverse pangenome and 15 lateral gene transfer events.</title>
        <authorList>
            <person name="Petersen C."/>
            <person name="Sorensen T."/>
            <person name="Nielsen M.R."/>
            <person name="Sondergaard T.E."/>
            <person name="Sorensen J.L."/>
            <person name="Fitzpatrick D.A."/>
            <person name="Frisvad J.C."/>
            <person name="Nielsen K.L."/>
        </authorList>
    </citation>
    <scope>NUCLEOTIDE SEQUENCE</scope>
    <source>
        <strain evidence="2">IBT 26290</strain>
    </source>
</reference>